<accession>A0A8R1Y9Y0</accession>
<keyword evidence="5" id="KW-0736">Signalosome</keyword>
<feature type="chain" id="PRO_5043657853" evidence="8">
    <location>
        <begin position="18"/>
        <end position="827"/>
    </location>
</feature>
<evidence type="ECO:0000256" key="6">
    <source>
        <dbReference type="ARBA" id="ARBA00023242"/>
    </source>
</evidence>
<reference evidence="10" key="1">
    <citation type="journal article" date="2008" name="Nat. Genet.">
        <title>The Pristionchus pacificus genome provides a unique perspective on nematode lifestyle and parasitism.</title>
        <authorList>
            <person name="Dieterich C."/>
            <person name="Clifton S.W."/>
            <person name="Schuster L.N."/>
            <person name="Chinwalla A."/>
            <person name="Delehaunty K."/>
            <person name="Dinkelacker I."/>
            <person name="Fulton L."/>
            <person name="Fulton R."/>
            <person name="Godfrey J."/>
            <person name="Minx P."/>
            <person name="Mitreva M."/>
            <person name="Roeseler W."/>
            <person name="Tian H."/>
            <person name="Witte H."/>
            <person name="Yang S.P."/>
            <person name="Wilson R.K."/>
            <person name="Sommer R.J."/>
        </authorList>
    </citation>
    <scope>NUCLEOTIDE SEQUENCE [LARGE SCALE GENOMIC DNA]</scope>
    <source>
        <strain evidence="10">PS312</strain>
    </source>
</reference>
<evidence type="ECO:0000313" key="10">
    <source>
        <dbReference type="Proteomes" id="UP000005239"/>
    </source>
</evidence>
<dbReference type="Proteomes" id="UP000005239">
    <property type="component" value="Unassembled WGS sequence"/>
</dbReference>
<sequence length="827" mass="93183">MLFHLLGLALLVSSTLADSPLYIDELEDLVRGPDRHILDAMDDDDYTPRAELKVKLDEILARQSPSIQKAFEHIVELKETQRLAKNNHWQARADDAGVGNLYEKIKHLQTDMTINELKAKSRARQLWYEMNIRHGSHSSEEGYRFRRSSPEDAPDPVQQDRIDEADDVIGDDDDDYPMDRSREDEDPFVPARRGFRHKFLRMDEEFGAARKKKEEKDRKTPEPRFSAKSPVAAVKVHNAEAVHLKKLSDAYEPNAFVNRIDFIMDGCPPLEKECFLLLVNFLKETKRNAQKYHALYTRAETRPWGADADIPPMDKEYYELTHAAASSKTDSLLHELKKQKDEGVKESTRRAMEDLVVHYSRTGQLTEAFKAFNRGMREYCTQMRHVITMYTTWLETAVLLFEWHRVSPLISQSERALQEAEEAENQANGPGGRLNRNQYDQVEASRKTNKLLIAVSRSKLNAIVGLSSIEQKNYKHACERFLQVEADHLSEPWLLAPFDIARYGSLCALATLERSEMKAKCLDSKFRKMLETEPLLVEALTCYTRSQFTRFFEIINGLQDTMLLDPYFSSHVARIYELIKKRALAQYLAPFAVADLGTMAGVFGMKQDELCTEIISLIDKGVVKGRFDERAGIIEMLAPDERAAAHQKLADTCERVCARAEYTVLRALIQSNKVFVSTDDSKPARGKRRTNDENHREETAGGGGGGIMRNMRSTMMRMVRGGAARDTGSSSSSNREPSLTSMLAPLGRETGGAGVGRHANEADSSAEGEHSVSGAGRVSSFSTFRSHHAVSQPQSIPTSSSSSSSHSHADHLNTSSAMEAEPSEPHH</sequence>
<feature type="signal peptide" evidence="8">
    <location>
        <begin position="1"/>
        <end position="17"/>
    </location>
</feature>
<comment type="similarity">
    <text evidence="3">Belongs to the CSN1 family.</text>
</comment>
<feature type="compositionally biased region" description="Basic and acidic residues" evidence="7">
    <location>
        <begin position="679"/>
        <end position="699"/>
    </location>
</feature>
<accession>A0A2A6C0F5</accession>
<keyword evidence="8" id="KW-0732">Signal</keyword>
<keyword evidence="6" id="KW-0539">Nucleus</keyword>
<dbReference type="PROSITE" id="PS50250">
    <property type="entry name" value="PCI"/>
    <property type="match status" value="1"/>
</dbReference>
<feature type="compositionally biased region" description="Basic and acidic residues" evidence="7">
    <location>
        <begin position="207"/>
        <end position="222"/>
    </location>
</feature>
<feature type="region of interest" description="Disordered" evidence="7">
    <location>
        <begin position="138"/>
        <end position="188"/>
    </location>
</feature>
<feature type="compositionally biased region" description="Polar residues" evidence="7">
    <location>
        <begin position="779"/>
        <end position="798"/>
    </location>
</feature>
<protein>
    <submittedName>
        <fullName evidence="9">Csn-1</fullName>
    </submittedName>
</protein>
<dbReference type="PANTHER" id="PTHR14145">
    <property type="entry name" value="26S PROTESOME SUBUNIT 6"/>
    <property type="match status" value="1"/>
</dbReference>
<evidence type="ECO:0000256" key="4">
    <source>
        <dbReference type="ARBA" id="ARBA00022490"/>
    </source>
</evidence>
<dbReference type="InterPro" id="IPR000717">
    <property type="entry name" value="PCI_dom"/>
</dbReference>
<gene>
    <name evidence="9" type="primary">WBGene00099100</name>
</gene>
<evidence type="ECO:0000256" key="1">
    <source>
        <dbReference type="ARBA" id="ARBA00004123"/>
    </source>
</evidence>
<dbReference type="GO" id="GO:0005737">
    <property type="term" value="C:cytoplasm"/>
    <property type="evidence" value="ECO:0007669"/>
    <property type="project" value="UniProtKB-SubCell"/>
</dbReference>
<dbReference type="SUPFAM" id="SSF46785">
    <property type="entry name" value="Winged helix' DNA-binding domain"/>
    <property type="match status" value="1"/>
</dbReference>
<evidence type="ECO:0000256" key="7">
    <source>
        <dbReference type="SAM" id="MobiDB-lite"/>
    </source>
</evidence>
<dbReference type="OrthoDB" id="422427at2759"/>
<dbReference type="SMART" id="SM00088">
    <property type="entry name" value="PINT"/>
    <property type="match status" value="1"/>
</dbReference>
<feature type="compositionally biased region" description="Acidic residues" evidence="7">
    <location>
        <begin position="163"/>
        <end position="176"/>
    </location>
</feature>
<evidence type="ECO:0000313" key="9">
    <source>
        <dbReference type="EnsemblMetazoa" id="PPA09546.1"/>
    </source>
</evidence>
<proteinExistence type="inferred from homology"/>
<keyword evidence="4" id="KW-0963">Cytoplasm</keyword>
<dbReference type="PANTHER" id="PTHR14145:SF2">
    <property type="entry name" value="COP9 SIGNALOSOME COMPLEX SUBUNIT 1"/>
    <property type="match status" value="1"/>
</dbReference>
<dbReference type="Pfam" id="PF01399">
    <property type="entry name" value="PCI"/>
    <property type="match status" value="1"/>
</dbReference>
<dbReference type="InterPro" id="IPR036390">
    <property type="entry name" value="WH_DNA-bd_sf"/>
</dbReference>
<evidence type="ECO:0000256" key="2">
    <source>
        <dbReference type="ARBA" id="ARBA00004496"/>
    </source>
</evidence>
<name>A0A2A6C0F5_PRIPA</name>
<feature type="compositionally biased region" description="Basic and acidic residues" evidence="7">
    <location>
        <begin position="138"/>
        <end position="150"/>
    </location>
</feature>
<dbReference type="EnsemblMetazoa" id="PPA09546.1">
    <property type="protein sequence ID" value="PPA09546.1"/>
    <property type="gene ID" value="WBGene00099100"/>
</dbReference>
<dbReference type="InterPro" id="IPR019585">
    <property type="entry name" value="Rpn7/CSN1"/>
</dbReference>
<dbReference type="Gene3D" id="1.25.40.570">
    <property type="match status" value="1"/>
</dbReference>
<comment type="subcellular location">
    <subcellularLocation>
        <location evidence="2">Cytoplasm</location>
    </subcellularLocation>
    <subcellularLocation>
        <location evidence="1">Nucleus</location>
    </subcellularLocation>
</comment>
<reference evidence="9" key="2">
    <citation type="submission" date="2022-06" db="UniProtKB">
        <authorList>
            <consortium name="EnsemblMetazoa"/>
        </authorList>
    </citation>
    <scope>IDENTIFICATION</scope>
    <source>
        <strain evidence="9">PS312</strain>
    </source>
</reference>
<dbReference type="InterPro" id="IPR045135">
    <property type="entry name" value="Rpn7_N"/>
</dbReference>
<evidence type="ECO:0000256" key="3">
    <source>
        <dbReference type="ARBA" id="ARBA00008793"/>
    </source>
</evidence>
<evidence type="ECO:0000256" key="5">
    <source>
        <dbReference type="ARBA" id="ARBA00022790"/>
    </source>
</evidence>
<feature type="region of interest" description="Disordered" evidence="7">
    <location>
        <begin position="677"/>
        <end position="709"/>
    </location>
</feature>
<evidence type="ECO:0000256" key="8">
    <source>
        <dbReference type="SAM" id="SignalP"/>
    </source>
</evidence>
<feature type="region of interest" description="Disordered" evidence="7">
    <location>
        <begin position="721"/>
        <end position="827"/>
    </location>
</feature>
<dbReference type="Pfam" id="PF10602">
    <property type="entry name" value="RPN7"/>
    <property type="match status" value="1"/>
</dbReference>
<dbReference type="GO" id="GO:0008180">
    <property type="term" value="C:COP9 signalosome"/>
    <property type="evidence" value="ECO:0000318"/>
    <property type="project" value="GO_Central"/>
</dbReference>
<keyword evidence="10" id="KW-1185">Reference proteome</keyword>
<feature type="region of interest" description="Disordered" evidence="7">
    <location>
        <begin position="207"/>
        <end position="230"/>
    </location>
</feature>
<feature type="compositionally biased region" description="Polar residues" evidence="7">
    <location>
        <begin position="727"/>
        <end position="741"/>
    </location>
</feature>
<feature type="region of interest" description="Disordered" evidence="7">
    <location>
        <begin position="417"/>
        <end position="436"/>
    </location>
</feature>
<dbReference type="AlphaFoldDB" id="A0A2A6C0F5"/>
<organism evidence="9 10">
    <name type="scientific">Pristionchus pacificus</name>
    <name type="common">Parasitic nematode worm</name>
    <dbReference type="NCBI Taxonomy" id="54126"/>
    <lineage>
        <taxon>Eukaryota</taxon>
        <taxon>Metazoa</taxon>
        <taxon>Ecdysozoa</taxon>
        <taxon>Nematoda</taxon>
        <taxon>Chromadorea</taxon>
        <taxon>Rhabditida</taxon>
        <taxon>Rhabditina</taxon>
        <taxon>Diplogasteromorpha</taxon>
        <taxon>Diplogasteroidea</taxon>
        <taxon>Neodiplogasteridae</taxon>
        <taxon>Pristionchus</taxon>
    </lineage>
</organism>